<comment type="caution">
    <text evidence="1">The sequence shown here is derived from an EMBL/GenBank/DDBJ whole genome shotgun (WGS) entry which is preliminary data.</text>
</comment>
<dbReference type="PANTHER" id="PTHR33702:SF5">
    <property type="entry name" value="OS01G0308600 PROTEIN"/>
    <property type="match status" value="1"/>
</dbReference>
<keyword evidence="2" id="KW-1185">Reference proteome</keyword>
<name>A0ABC8QQR9_9AQUA</name>
<proteinExistence type="predicted"/>
<evidence type="ECO:0000313" key="2">
    <source>
        <dbReference type="Proteomes" id="UP001642360"/>
    </source>
</evidence>
<evidence type="ECO:0000313" key="1">
    <source>
        <dbReference type="EMBL" id="CAK9135049.1"/>
    </source>
</evidence>
<dbReference type="PANTHER" id="PTHR33702">
    <property type="entry name" value="BNAA09G40010D PROTEIN"/>
    <property type="match status" value="1"/>
</dbReference>
<reference evidence="1 2" key="1">
    <citation type="submission" date="2024-02" db="EMBL/GenBank/DDBJ databases">
        <authorList>
            <person name="Vignale AGUSTIN F."/>
            <person name="Sosa J E."/>
            <person name="Modenutti C."/>
        </authorList>
    </citation>
    <scope>NUCLEOTIDE SEQUENCE [LARGE SCALE GENOMIC DNA]</scope>
</reference>
<accession>A0ABC8QQR9</accession>
<dbReference type="Proteomes" id="UP001642360">
    <property type="component" value="Unassembled WGS sequence"/>
</dbReference>
<protein>
    <submittedName>
        <fullName evidence="1">Uncharacterized protein</fullName>
    </submittedName>
</protein>
<dbReference type="AlphaFoldDB" id="A0ABC8QQR9"/>
<dbReference type="EMBL" id="CAUOFW020000689">
    <property type="protein sequence ID" value="CAK9135049.1"/>
    <property type="molecule type" value="Genomic_DNA"/>
</dbReference>
<gene>
    <name evidence="1" type="ORF">ILEXP_LOCUS1972</name>
</gene>
<sequence>MEGVSANAYKGLRGYWRRRGYEKLNRAGRRRKATRVELPAAGANRSRRFWRIKIAPKLKLKFRFSPKKFFIGLRDAYVNMMLKIANSGVGSSGIGGFGGDGIAAFGRAPRKEYDERMIVELYKSLVLAKAQLVAGDATRIGTEIVCYR</sequence>
<organism evidence="1 2">
    <name type="scientific">Ilex paraguariensis</name>
    <name type="common">yerba mate</name>
    <dbReference type="NCBI Taxonomy" id="185542"/>
    <lineage>
        <taxon>Eukaryota</taxon>
        <taxon>Viridiplantae</taxon>
        <taxon>Streptophyta</taxon>
        <taxon>Embryophyta</taxon>
        <taxon>Tracheophyta</taxon>
        <taxon>Spermatophyta</taxon>
        <taxon>Magnoliopsida</taxon>
        <taxon>eudicotyledons</taxon>
        <taxon>Gunneridae</taxon>
        <taxon>Pentapetalae</taxon>
        <taxon>asterids</taxon>
        <taxon>campanulids</taxon>
        <taxon>Aquifoliales</taxon>
        <taxon>Aquifoliaceae</taxon>
        <taxon>Ilex</taxon>
    </lineage>
</organism>